<keyword evidence="9" id="KW-0418">Kinase</keyword>
<dbReference type="Proteomes" id="UP000694888">
    <property type="component" value="Unplaced"/>
</dbReference>
<sequence>NACLGSSSLTAKEIGFERIAKAIKQLDLSGIILLGGFDAFESLHQFWQAKSEHRELCIPMCMVPVTITNNIPGTEFSVGADSALNEIVNYCDKMKRVARGRTNCVFVVEVPMGKKNWPDLNGSQTSEVFLVYPGETKKETNRRAWSAVK</sequence>
<dbReference type="RefSeq" id="XP_035826935.1">
    <property type="nucleotide sequence ID" value="XM_035971042.1"/>
</dbReference>
<dbReference type="PRINTS" id="PR00476">
    <property type="entry name" value="PHFRCTKINASE"/>
</dbReference>
<dbReference type="Pfam" id="PF00365">
    <property type="entry name" value="PFK"/>
    <property type="match status" value="1"/>
</dbReference>
<dbReference type="EC" id="2.7.1.11" evidence="4"/>
<evidence type="ECO:0000256" key="10">
    <source>
        <dbReference type="ARBA" id="ARBA00022840"/>
    </source>
</evidence>
<evidence type="ECO:0000256" key="1">
    <source>
        <dbReference type="ARBA" id="ARBA00001946"/>
    </source>
</evidence>
<protein>
    <recommendedName>
        <fullName evidence="4">6-phosphofructokinase</fullName>
        <ecNumber evidence="4">2.7.1.11</ecNumber>
    </recommendedName>
</protein>
<dbReference type="PANTHER" id="PTHR13697">
    <property type="entry name" value="PHOSPHOFRUCTOKINASE"/>
    <property type="match status" value="1"/>
</dbReference>
<dbReference type="InterPro" id="IPR035966">
    <property type="entry name" value="PKF_sf"/>
</dbReference>
<keyword evidence="11" id="KW-0460">Magnesium</keyword>
<dbReference type="InterPro" id="IPR000023">
    <property type="entry name" value="Phosphofructokinase_dom"/>
</dbReference>
<evidence type="ECO:0000256" key="9">
    <source>
        <dbReference type="ARBA" id="ARBA00022777"/>
    </source>
</evidence>
<gene>
    <name evidence="16" type="primary">LOC118478097</name>
</gene>
<dbReference type="PANTHER" id="PTHR13697:SF4">
    <property type="entry name" value="ATP-DEPENDENT 6-PHOSPHOFRUCTOKINASE"/>
    <property type="match status" value="1"/>
</dbReference>
<dbReference type="SUPFAM" id="SSF53784">
    <property type="entry name" value="Phosphofructokinase"/>
    <property type="match status" value="1"/>
</dbReference>
<keyword evidence="7" id="KW-0479">Metal-binding</keyword>
<accession>A0ABM1VWZ3</accession>
<comment type="cofactor">
    <cofactor evidence="1">
        <name>Mg(2+)</name>
        <dbReference type="ChEBI" id="CHEBI:18420"/>
    </cofactor>
</comment>
<keyword evidence="5" id="KW-0963">Cytoplasm</keyword>
<evidence type="ECO:0000256" key="12">
    <source>
        <dbReference type="ARBA" id="ARBA00023152"/>
    </source>
</evidence>
<evidence type="ECO:0000256" key="8">
    <source>
        <dbReference type="ARBA" id="ARBA00022741"/>
    </source>
</evidence>
<evidence type="ECO:0000259" key="14">
    <source>
        <dbReference type="Pfam" id="PF00365"/>
    </source>
</evidence>
<keyword evidence="6" id="KW-0808">Transferase</keyword>
<dbReference type="Gene3D" id="3.40.50.450">
    <property type="match status" value="1"/>
</dbReference>
<comment type="subcellular location">
    <subcellularLocation>
        <location evidence="2">Cytoplasm</location>
    </subcellularLocation>
</comment>
<evidence type="ECO:0000256" key="13">
    <source>
        <dbReference type="ARBA" id="ARBA00048070"/>
    </source>
</evidence>
<dbReference type="GeneID" id="118478097"/>
<keyword evidence="15" id="KW-1185">Reference proteome</keyword>
<feature type="non-terminal residue" evidence="16">
    <location>
        <position position="1"/>
    </location>
</feature>
<keyword evidence="12" id="KW-0324">Glycolysis</keyword>
<evidence type="ECO:0000256" key="6">
    <source>
        <dbReference type="ARBA" id="ARBA00022679"/>
    </source>
</evidence>
<feature type="domain" description="Phosphofructokinase" evidence="14">
    <location>
        <begin position="5"/>
        <end position="114"/>
    </location>
</feature>
<reference evidence="16" key="1">
    <citation type="submission" date="2025-08" db="UniProtKB">
        <authorList>
            <consortium name="RefSeq"/>
        </authorList>
    </citation>
    <scope>IDENTIFICATION</scope>
</reference>
<evidence type="ECO:0000313" key="15">
    <source>
        <dbReference type="Proteomes" id="UP000694888"/>
    </source>
</evidence>
<name>A0ABM1VWZ3_APLCA</name>
<comment type="pathway">
    <text evidence="3">Carbohydrate degradation; glycolysis; D-glyceraldehyde 3-phosphate and glycerone phosphate from D-glucose: step 3/4.</text>
</comment>
<evidence type="ECO:0000256" key="4">
    <source>
        <dbReference type="ARBA" id="ARBA00012055"/>
    </source>
</evidence>
<organism evidence="15 16">
    <name type="scientific">Aplysia californica</name>
    <name type="common">California sea hare</name>
    <dbReference type="NCBI Taxonomy" id="6500"/>
    <lineage>
        <taxon>Eukaryota</taxon>
        <taxon>Metazoa</taxon>
        <taxon>Spiralia</taxon>
        <taxon>Lophotrochozoa</taxon>
        <taxon>Mollusca</taxon>
        <taxon>Gastropoda</taxon>
        <taxon>Heterobranchia</taxon>
        <taxon>Euthyneura</taxon>
        <taxon>Tectipleura</taxon>
        <taxon>Aplysiida</taxon>
        <taxon>Aplysioidea</taxon>
        <taxon>Aplysiidae</taxon>
        <taxon>Aplysia</taxon>
    </lineage>
</organism>
<evidence type="ECO:0000313" key="16">
    <source>
        <dbReference type="RefSeq" id="XP_035826935.1"/>
    </source>
</evidence>
<keyword evidence="10" id="KW-0067">ATP-binding</keyword>
<evidence type="ECO:0000256" key="3">
    <source>
        <dbReference type="ARBA" id="ARBA00004679"/>
    </source>
</evidence>
<comment type="catalytic activity">
    <reaction evidence="13">
        <text>beta-D-fructose 6-phosphate + ATP = beta-D-fructose 1,6-bisphosphate + ADP + H(+)</text>
        <dbReference type="Rhea" id="RHEA:16109"/>
        <dbReference type="ChEBI" id="CHEBI:15378"/>
        <dbReference type="ChEBI" id="CHEBI:30616"/>
        <dbReference type="ChEBI" id="CHEBI:32966"/>
        <dbReference type="ChEBI" id="CHEBI:57634"/>
        <dbReference type="ChEBI" id="CHEBI:456216"/>
        <dbReference type="EC" id="2.7.1.11"/>
    </reaction>
</comment>
<keyword evidence="8" id="KW-0547">Nucleotide-binding</keyword>
<evidence type="ECO:0000256" key="7">
    <source>
        <dbReference type="ARBA" id="ARBA00022723"/>
    </source>
</evidence>
<dbReference type="InterPro" id="IPR022953">
    <property type="entry name" value="ATP_PFK"/>
</dbReference>
<proteinExistence type="predicted"/>
<evidence type="ECO:0000256" key="5">
    <source>
        <dbReference type="ARBA" id="ARBA00022490"/>
    </source>
</evidence>
<evidence type="ECO:0000256" key="11">
    <source>
        <dbReference type="ARBA" id="ARBA00022842"/>
    </source>
</evidence>
<evidence type="ECO:0000256" key="2">
    <source>
        <dbReference type="ARBA" id="ARBA00004496"/>
    </source>
</evidence>